<reference evidence="1 2" key="1">
    <citation type="journal article" date="2019" name="Int. J. Syst. Evol. Microbiol.">
        <title>The Global Catalogue of Microorganisms (GCM) 10K type strain sequencing project: providing services to taxonomists for standard genome sequencing and annotation.</title>
        <authorList>
            <consortium name="The Broad Institute Genomics Platform"/>
            <consortium name="The Broad Institute Genome Sequencing Center for Infectious Disease"/>
            <person name="Wu L."/>
            <person name="Ma J."/>
        </authorList>
    </citation>
    <scope>NUCLEOTIDE SEQUENCE [LARGE SCALE GENOMIC DNA]</scope>
    <source>
        <strain evidence="1 2">JCM 16374</strain>
    </source>
</reference>
<evidence type="ECO:0000313" key="2">
    <source>
        <dbReference type="Proteomes" id="UP001500994"/>
    </source>
</evidence>
<gene>
    <name evidence="1" type="ORF">GCM10009864_51150</name>
</gene>
<sequence length="103" mass="11448">MSSSGRSWTVDGISHALPHSELRATFMREIGFTDVRELPTVLNRWVKFIETFEADRERVEHLRTSFCGAGNLPSTYRAGLIDVSAEELRSAAGENGAHRWGAA</sequence>
<comment type="caution">
    <text evidence="1">The sequence shown here is derived from an EMBL/GenBank/DDBJ whole genome shotgun (WGS) entry which is preliminary data.</text>
</comment>
<dbReference type="Proteomes" id="UP001500994">
    <property type="component" value="Unassembled WGS sequence"/>
</dbReference>
<organism evidence="1 2">
    <name type="scientific">Streptomyces lunalinharesii</name>
    <dbReference type="NCBI Taxonomy" id="333384"/>
    <lineage>
        <taxon>Bacteria</taxon>
        <taxon>Bacillati</taxon>
        <taxon>Actinomycetota</taxon>
        <taxon>Actinomycetes</taxon>
        <taxon>Kitasatosporales</taxon>
        <taxon>Streptomycetaceae</taxon>
        <taxon>Streptomyces</taxon>
    </lineage>
</organism>
<name>A0ABN3SD34_9ACTN</name>
<evidence type="ECO:0000313" key="1">
    <source>
        <dbReference type="EMBL" id="GAA2674025.1"/>
    </source>
</evidence>
<accession>A0ABN3SD34</accession>
<protein>
    <submittedName>
        <fullName evidence="1">Uncharacterized protein</fullName>
    </submittedName>
</protein>
<proteinExistence type="predicted"/>
<keyword evidence="2" id="KW-1185">Reference proteome</keyword>
<dbReference type="RefSeq" id="WP_344580042.1">
    <property type="nucleotide sequence ID" value="NZ_BAAARK010000018.1"/>
</dbReference>
<dbReference type="EMBL" id="BAAARK010000018">
    <property type="protein sequence ID" value="GAA2674025.1"/>
    <property type="molecule type" value="Genomic_DNA"/>
</dbReference>